<sequence>MKQSRNHQQPSKVENKANKPKSPKGWKFIKIILVVSRFIVKYILQEDDLGN</sequence>
<evidence type="ECO:0000313" key="2">
    <source>
        <dbReference type="EMBL" id="BCM73403.1"/>
    </source>
</evidence>
<geneLocation type="plasmid" evidence="2">
    <name>pRYU24</name>
</geneLocation>
<feature type="region of interest" description="Disordered" evidence="1">
    <location>
        <begin position="1"/>
        <end position="23"/>
    </location>
</feature>
<feature type="compositionally biased region" description="Polar residues" evidence="1">
    <location>
        <begin position="1"/>
        <end position="12"/>
    </location>
</feature>
<reference evidence="2" key="1">
    <citation type="submission" date="2020-10" db="EMBL/GenBank/DDBJ databases">
        <title>First report of a multidrug-resistant plasmid encoding blaNDM-1, blaOXA-420 and armA in a clinical isolate of Acinetobacter variabilis in Japan.</title>
        <authorList>
            <person name="Tohya M."/>
            <person name="Uechi K."/>
            <person name="Kirikae T."/>
        </authorList>
    </citation>
    <scope>NUCLEOTIDE SEQUENCE</scope>
    <source>
        <strain evidence="2">RYU24</strain>
        <plasmid evidence="2">pRYU24</plasmid>
    </source>
</reference>
<dbReference type="EMBL" id="LC591943">
    <property type="protein sequence ID" value="BCM73403.1"/>
    <property type="molecule type" value="Genomic_DNA"/>
</dbReference>
<protein>
    <submittedName>
        <fullName evidence="2">Uncharacterized protein</fullName>
    </submittedName>
</protein>
<name>A0A7I8HRB5_9GAMM</name>
<keyword evidence="2" id="KW-0614">Plasmid</keyword>
<evidence type="ECO:0000256" key="1">
    <source>
        <dbReference type="SAM" id="MobiDB-lite"/>
    </source>
</evidence>
<proteinExistence type="predicted"/>
<dbReference type="AlphaFoldDB" id="A0A7I8HRB5"/>
<accession>A0A7I8HRB5</accession>
<organism evidence="2">
    <name type="scientific">Acinetobacter variabilis</name>
    <dbReference type="NCBI Taxonomy" id="70346"/>
    <lineage>
        <taxon>Bacteria</taxon>
        <taxon>Pseudomonadati</taxon>
        <taxon>Pseudomonadota</taxon>
        <taxon>Gammaproteobacteria</taxon>
        <taxon>Moraxellales</taxon>
        <taxon>Moraxellaceae</taxon>
        <taxon>Acinetobacter</taxon>
    </lineage>
</organism>